<dbReference type="SMART" id="SM00761">
    <property type="entry name" value="HDAC_interact"/>
    <property type="match status" value="1"/>
</dbReference>
<proteinExistence type="predicted"/>
<feature type="region of interest" description="Disordered" evidence="6">
    <location>
        <begin position="1"/>
        <end position="54"/>
    </location>
</feature>
<dbReference type="Gene3D" id="1.20.1160.11">
    <property type="entry name" value="Paired amphipathic helix"/>
    <property type="match status" value="3"/>
</dbReference>
<feature type="region of interest" description="Disordered" evidence="6">
    <location>
        <begin position="541"/>
        <end position="570"/>
    </location>
</feature>
<feature type="region of interest" description="Disordered" evidence="6">
    <location>
        <begin position="332"/>
        <end position="372"/>
    </location>
</feature>
<feature type="region of interest" description="Disordered" evidence="6">
    <location>
        <begin position="852"/>
        <end position="897"/>
    </location>
</feature>
<dbReference type="Pfam" id="PF16879">
    <property type="entry name" value="Sin3a_C"/>
    <property type="match status" value="1"/>
</dbReference>
<dbReference type="Proteomes" id="UP000030671">
    <property type="component" value="Unassembled WGS sequence"/>
</dbReference>
<dbReference type="PROSITE" id="PS51477">
    <property type="entry name" value="PAH"/>
    <property type="match status" value="2"/>
</dbReference>
<keyword evidence="2" id="KW-0678">Repressor</keyword>
<dbReference type="GO" id="GO:0000122">
    <property type="term" value="P:negative regulation of transcription by RNA polymerase II"/>
    <property type="evidence" value="ECO:0007669"/>
    <property type="project" value="TreeGrafter"/>
</dbReference>
<evidence type="ECO:0000256" key="2">
    <source>
        <dbReference type="ARBA" id="ARBA00022491"/>
    </source>
</evidence>
<keyword evidence="9" id="KW-1185">Reference proteome</keyword>
<dbReference type="EMBL" id="KI925454">
    <property type="protein sequence ID" value="ETW86654.1"/>
    <property type="molecule type" value="Genomic_DNA"/>
</dbReference>
<dbReference type="FunFam" id="1.20.1160.11:FF:000001">
    <property type="entry name" value="Paired amphipathic helix protein Sin3"/>
    <property type="match status" value="1"/>
</dbReference>
<feature type="region of interest" description="Disordered" evidence="6">
    <location>
        <begin position="386"/>
        <end position="433"/>
    </location>
</feature>
<evidence type="ECO:0000256" key="3">
    <source>
        <dbReference type="ARBA" id="ARBA00022737"/>
    </source>
</evidence>
<name>W4KLR3_HETIT</name>
<evidence type="ECO:0000256" key="4">
    <source>
        <dbReference type="ARBA" id="ARBA00023242"/>
    </source>
</evidence>
<feature type="compositionally biased region" description="Gly residues" evidence="6">
    <location>
        <begin position="41"/>
        <end position="52"/>
    </location>
</feature>
<dbReference type="GO" id="GO:0010628">
    <property type="term" value="P:positive regulation of gene expression"/>
    <property type="evidence" value="ECO:0007669"/>
    <property type="project" value="UniProtKB-ARBA"/>
</dbReference>
<dbReference type="GO" id="GO:0033698">
    <property type="term" value="C:Rpd3L complex"/>
    <property type="evidence" value="ECO:0007669"/>
    <property type="project" value="UniProtKB-ARBA"/>
</dbReference>
<feature type="compositionally biased region" description="Basic and acidic residues" evidence="6">
    <location>
        <begin position="361"/>
        <end position="370"/>
    </location>
</feature>
<evidence type="ECO:0000313" key="9">
    <source>
        <dbReference type="Proteomes" id="UP000030671"/>
    </source>
</evidence>
<organism evidence="8 9">
    <name type="scientific">Heterobasidion irregulare (strain TC 32-1)</name>
    <dbReference type="NCBI Taxonomy" id="747525"/>
    <lineage>
        <taxon>Eukaryota</taxon>
        <taxon>Fungi</taxon>
        <taxon>Dikarya</taxon>
        <taxon>Basidiomycota</taxon>
        <taxon>Agaricomycotina</taxon>
        <taxon>Agaricomycetes</taxon>
        <taxon>Russulales</taxon>
        <taxon>Bondarzewiaceae</taxon>
        <taxon>Heterobasidion</taxon>
        <taxon>Heterobasidion annosum species complex</taxon>
    </lineage>
</organism>
<feature type="region of interest" description="Disordered" evidence="6">
    <location>
        <begin position="910"/>
        <end position="950"/>
    </location>
</feature>
<dbReference type="InterPro" id="IPR003822">
    <property type="entry name" value="PAH"/>
</dbReference>
<dbReference type="GO" id="GO:0003714">
    <property type="term" value="F:transcription corepressor activity"/>
    <property type="evidence" value="ECO:0007669"/>
    <property type="project" value="InterPro"/>
</dbReference>
<dbReference type="SUPFAM" id="SSF47762">
    <property type="entry name" value="PAH2 domain"/>
    <property type="match status" value="3"/>
</dbReference>
<evidence type="ECO:0000313" key="8">
    <source>
        <dbReference type="EMBL" id="ETW86654.1"/>
    </source>
</evidence>
<dbReference type="GeneID" id="20669374"/>
<dbReference type="InterPro" id="IPR031693">
    <property type="entry name" value="Sin3_C"/>
</dbReference>
<comment type="subcellular location">
    <subcellularLocation>
        <location evidence="1 5">Nucleus</location>
    </subcellularLocation>
</comment>
<dbReference type="InterPro" id="IPR039774">
    <property type="entry name" value="Sin3-like"/>
</dbReference>
<evidence type="ECO:0000259" key="7">
    <source>
        <dbReference type="SMART" id="SM00761"/>
    </source>
</evidence>
<dbReference type="InterPro" id="IPR013194">
    <property type="entry name" value="HDAC_interact_dom"/>
</dbReference>
<dbReference type="Pfam" id="PF08295">
    <property type="entry name" value="Sin3_corepress"/>
    <property type="match status" value="1"/>
</dbReference>
<dbReference type="PANTHER" id="PTHR12346:SF0">
    <property type="entry name" value="SIN3A, ISOFORM G"/>
    <property type="match status" value="1"/>
</dbReference>
<feature type="region of interest" description="Disordered" evidence="6">
    <location>
        <begin position="179"/>
        <end position="204"/>
    </location>
</feature>
<reference evidence="8 9" key="1">
    <citation type="journal article" date="2012" name="New Phytol.">
        <title>Insight into trade-off between wood decay and parasitism from the genome of a fungal forest pathogen.</title>
        <authorList>
            <person name="Olson A."/>
            <person name="Aerts A."/>
            <person name="Asiegbu F."/>
            <person name="Belbahri L."/>
            <person name="Bouzid O."/>
            <person name="Broberg A."/>
            <person name="Canback B."/>
            <person name="Coutinho P.M."/>
            <person name="Cullen D."/>
            <person name="Dalman K."/>
            <person name="Deflorio G."/>
            <person name="van Diepen L.T."/>
            <person name="Dunand C."/>
            <person name="Duplessis S."/>
            <person name="Durling M."/>
            <person name="Gonthier P."/>
            <person name="Grimwood J."/>
            <person name="Fossdal C.G."/>
            <person name="Hansson D."/>
            <person name="Henrissat B."/>
            <person name="Hietala A."/>
            <person name="Himmelstrand K."/>
            <person name="Hoffmeister D."/>
            <person name="Hogberg N."/>
            <person name="James T.Y."/>
            <person name="Karlsson M."/>
            <person name="Kohler A."/>
            <person name="Kues U."/>
            <person name="Lee Y.H."/>
            <person name="Lin Y.C."/>
            <person name="Lind M."/>
            <person name="Lindquist E."/>
            <person name="Lombard V."/>
            <person name="Lucas S."/>
            <person name="Lunden K."/>
            <person name="Morin E."/>
            <person name="Murat C."/>
            <person name="Park J."/>
            <person name="Raffaello T."/>
            <person name="Rouze P."/>
            <person name="Salamov A."/>
            <person name="Schmutz J."/>
            <person name="Solheim H."/>
            <person name="Stahlberg J."/>
            <person name="Velez H."/>
            <person name="de Vries R.P."/>
            <person name="Wiebenga A."/>
            <person name="Woodward S."/>
            <person name="Yakovlev I."/>
            <person name="Garbelotto M."/>
            <person name="Martin F."/>
            <person name="Grigoriev I.V."/>
            <person name="Stenlid J."/>
        </authorList>
    </citation>
    <scope>NUCLEOTIDE SEQUENCE [LARGE SCALE GENOMIC DNA]</scope>
    <source>
        <strain evidence="8 9">TC 32-1</strain>
    </source>
</reference>
<protein>
    <recommendedName>
        <fullName evidence="7">Histone deacetylase interacting domain-containing protein</fullName>
    </recommendedName>
</protein>
<dbReference type="FunFam" id="1.20.1160.11:FF:000003">
    <property type="entry name" value="Paired amphipathic helix SIN3-like protein"/>
    <property type="match status" value="1"/>
</dbReference>
<accession>W4KLR3</accession>
<dbReference type="OrthoDB" id="10265969at2759"/>
<dbReference type="STRING" id="747525.W4KLR3"/>
<dbReference type="Pfam" id="PF02671">
    <property type="entry name" value="PAH"/>
    <property type="match status" value="3"/>
</dbReference>
<dbReference type="RefSeq" id="XP_009540657.1">
    <property type="nucleotide sequence ID" value="XM_009542362.1"/>
</dbReference>
<dbReference type="KEGG" id="hir:HETIRDRAFT_306075"/>
<dbReference type="InterPro" id="IPR036600">
    <property type="entry name" value="PAH_sf"/>
</dbReference>
<gene>
    <name evidence="8" type="ORF">HETIRDRAFT_306075</name>
</gene>
<feature type="compositionally biased region" description="Polar residues" evidence="6">
    <location>
        <begin position="1"/>
        <end position="11"/>
    </location>
</feature>
<dbReference type="InParanoid" id="W4KLR3"/>
<dbReference type="PANTHER" id="PTHR12346">
    <property type="entry name" value="SIN3B-RELATED"/>
    <property type="match status" value="1"/>
</dbReference>
<evidence type="ECO:0000256" key="1">
    <source>
        <dbReference type="ARBA" id="ARBA00004123"/>
    </source>
</evidence>
<dbReference type="FunCoup" id="W4KLR3">
    <property type="interactions" value="680"/>
</dbReference>
<dbReference type="eggNOG" id="KOG4204">
    <property type="taxonomic scope" value="Eukaryota"/>
</dbReference>
<feature type="domain" description="Histone deacetylase interacting" evidence="7">
    <location>
        <begin position="558"/>
        <end position="659"/>
    </location>
</feature>
<evidence type="ECO:0000256" key="6">
    <source>
        <dbReference type="SAM" id="MobiDB-lite"/>
    </source>
</evidence>
<keyword evidence="3" id="KW-0677">Repeat</keyword>
<sequence>MGGSFGVSTIPRSRAASSGPLAPPKSETPVPGLGGSPSNTGGPGTPRLGDGGRPLNVTDALSYLDAVKIQFAEKPDVYNQFLDIMKDFKSQLIDTPGVIERVSMLFHGNPGLIQGFNTFLPPGYHINCSTDPHDVNLITVTTPTGTTTSTIPTPAFGLVNASPFVPQVAQLHAPLHTISDIPSASGSRPPSPHGRPSTAPIYYDPLASYSPGPQGVSTTAHAASVLGNMSNKSQNAVERAQQSGEFDHAIQYLNKIKTRYPDEPNTYKQFLEILQNYRKEQQIYLKEVYVQVQVLFKDTPDLLGEFKDFLPEMSATRAVPLVGILPHPQNSTATSVWNHEAAPPSPARKEVPPSRRRKREAGKESQRAEPGRVSCLVHFSLAPRASTNGLRAQDNRKKQRVRPAKGHAQSPTFTSFPAPASPVPGPSHLRQSASFSTPAFPGIHVHETFSWVDSPNLAAATGPSSAAHDEQQFFDRAKRTLEPRETWEDFFKLLNMYSKDIIDTKQLIASAELFLGHGELLAQFKALLGWDDKRESVEYGPPFSIRTGPPELIPPAPVDDGGGPSYRRLPDSEARLATSGRDQLARSVLNDEWVSHPTWASEDGGFVTHKKNTFEESMHKTEDERHEYEIHFEGIIRTIVILESLNARIEEMSHEERTQFRLKPDLGGESKCIYQRTIKKIYGKDAGSEVYQALQDVPSVTVPVVLQRLKQKCDEWRRAQRAWGITWRQTEAKHFYKSLDQMGINFKANDKKNTTNKSLVMEIEGIKAEQLQEMELEGKPTFIFGSPGHQLEYSFQDTAVLQDSLKLVYSYLDHNQAVYSQQERRSVEKFLRVFVPTLCMFPLPEFNAACGPLDLEQDDDDSGDEHTGAADTLEETSPHRGGRRSAGTGNASGGVHPADLRKKLLKTAQEKWTARKGQTPSVAGSRAASPVVDDLQPSGSREGQRAPTQPADVWIRESLTDEIKSIREAPVSKRPFFANTTLYTLLRLLQLLYSRLSICKEVGAKHASQKFEHLLANPIAVELGLEDAQGPSAVLDQILETVQDQDLTEDSNVLYMYLLDSCEKLFDGEMDQATFEEHMRWFFGTKAFHLYTVDKVIAALIKQVQTVVTDNKCQELWYFLKKARSENSFTQQDVMRYRRAAERHVGSDDNLYGVEWDAGSKAMRIQLVGADEASVNDGGTSVGRWREYVESYVMDHPTEWVGGAGVRRSKATSPIFLKRWANRREHLTSDDLGSRETVTTEGNLGIRVSLGSYKLFYEAGTEETVWRRRGREEEAAVLANASAREEERRRSRWLA</sequence>
<dbReference type="HOGENOM" id="CLU_001360_2_2_1"/>
<keyword evidence="4 5" id="KW-0539">Nucleus</keyword>
<evidence type="ECO:0000256" key="5">
    <source>
        <dbReference type="PROSITE-ProRule" id="PRU00810"/>
    </source>
</evidence>